<dbReference type="PANTHER" id="PTHR30529:SF3">
    <property type="entry name" value="CYTOCHROME B561 HOMOLOG 1"/>
    <property type="match status" value="1"/>
</dbReference>
<dbReference type="KEGG" id="crz:D1345_13775"/>
<dbReference type="Pfam" id="PF01292">
    <property type="entry name" value="Ni_hydr_CYTB"/>
    <property type="match status" value="1"/>
</dbReference>
<accession>A0AAD0W9A0</accession>
<evidence type="ECO:0000256" key="8">
    <source>
        <dbReference type="ARBA" id="ARBA00022982"/>
    </source>
</evidence>
<evidence type="ECO:0000256" key="12">
    <source>
        <dbReference type="ARBA" id="ARBA00037975"/>
    </source>
</evidence>
<reference evidence="15 16" key="1">
    <citation type="submission" date="2018-08" db="EMBL/GenBank/DDBJ databases">
        <title>Complete genome sequence of JP2-74.</title>
        <authorList>
            <person name="Wu L."/>
        </authorList>
    </citation>
    <scope>NUCLEOTIDE SEQUENCE [LARGE SCALE GENOMIC DNA]</scope>
    <source>
        <strain evidence="15 16">JP2-74</strain>
    </source>
</reference>
<comment type="similarity">
    <text evidence="12">Belongs to the cytochrome b561 family.</text>
</comment>
<proteinExistence type="inferred from homology"/>
<keyword evidence="7" id="KW-0479">Metal-binding</keyword>
<dbReference type="AlphaFoldDB" id="A0AAD0W9A0"/>
<keyword evidence="16" id="KW-1185">Reference proteome</keyword>
<evidence type="ECO:0000259" key="14">
    <source>
        <dbReference type="Pfam" id="PF01292"/>
    </source>
</evidence>
<keyword evidence="4" id="KW-1003">Cell membrane</keyword>
<feature type="transmembrane region" description="Helical" evidence="13">
    <location>
        <begin position="12"/>
        <end position="31"/>
    </location>
</feature>
<gene>
    <name evidence="15" type="ORF">D1345_13775</name>
</gene>
<sequence length="184" mass="20120">MLRNTSQRYGAVSRALHWLGALGVIAALIFIEAKGIFPKGTPLRDSVKYAHIQAGLLVLLLLFPRLIWRAGNPSPAITPQPGRLAALAAKAGHWSLYALMLALPLLGIAFIQAAGKNIDFFGFPLPLLLPPMPDISHDLKEAHEWLGNALMWLAILHAAAALWHHFIVKDNTLTRLIGPLRVSK</sequence>
<dbReference type="Proteomes" id="UP000259465">
    <property type="component" value="Chromosome"/>
</dbReference>
<keyword evidence="6 13" id="KW-0812">Transmembrane</keyword>
<evidence type="ECO:0000256" key="11">
    <source>
        <dbReference type="ARBA" id="ARBA00023136"/>
    </source>
</evidence>
<feature type="transmembrane region" description="Helical" evidence="13">
    <location>
        <begin position="51"/>
        <end position="68"/>
    </location>
</feature>
<evidence type="ECO:0000256" key="1">
    <source>
        <dbReference type="ARBA" id="ARBA00001970"/>
    </source>
</evidence>
<dbReference type="SUPFAM" id="SSF81342">
    <property type="entry name" value="Transmembrane di-heme cytochromes"/>
    <property type="match status" value="1"/>
</dbReference>
<comment type="subcellular location">
    <subcellularLocation>
        <location evidence="2">Cell membrane</location>
        <topology evidence="2">Multi-pass membrane protein</topology>
    </subcellularLocation>
</comment>
<dbReference type="GO" id="GO:0009055">
    <property type="term" value="F:electron transfer activity"/>
    <property type="evidence" value="ECO:0007669"/>
    <property type="project" value="InterPro"/>
</dbReference>
<feature type="transmembrane region" description="Helical" evidence="13">
    <location>
        <begin position="94"/>
        <end position="115"/>
    </location>
</feature>
<dbReference type="InterPro" id="IPR052168">
    <property type="entry name" value="Cytochrome_b561_oxidase"/>
</dbReference>
<dbReference type="PANTHER" id="PTHR30529">
    <property type="entry name" value="CYTOCHROME B561"/>
    <property type="match status" value="1"/>
</dbReference>
<keyword evidence="11 13" id="KW-0472">Membrane</keyword>
<dbReference type="InterPro" id="IPR011577">
    <property type="entry name" value="Cyt_b561_bac/Ni-Hgenase"/>
</dbReference>
<dbReference type="GO" id="GO:0046872">
    <property type="term" value="F:metal ion binding"/>
    <property type="evidence" value="ECO:0007669"/>
    <property type="project" value="UniProtKB-KW"/>
</dbReference>
<organism evidence="15 16">
    <name type="scientific">Chromobacterium rhizoryzae</name>
    <dbReference type="NCBI Taxonomy" id="1778675"/>
    <lineage>
        <taxon>Bacteria</taxon>
        <taxon>Pseudomonadati</taxon>
        <taxon>Pseudomonadota</taxon>
        <taxon>Betaproteobacteria</taxon>
        <taxon>Neisseriales</taxon>
        <taxon>Chromobacteriaceae</taxon>
        <taxon>Chromobacterium</taxon>
    </lineage>
</organism>
<keyword evidence="5" id="KW-0349">Heme</keyword>
<dbReference type="GO" id="GO:0005886">
    <property type="term" value="C:plasma membrane"/>
    <property type="evidence" value="ECO:0007669"/>
    <property type="project" value="UniProtKB-SubCell"/>
</dbReference>
<keyword evidence="9 13" id="KW-1133">Transmembrane helix</keyword>
<dbReference type="EMBL" id="CP031968">
    <property type="protein sequence ID" value="AXT47202.1"/>
    <property type="molecule type" value="Genomic_DNA"/>
</dbReference>
<evidence type="ECO:0000313" key="16">
    <source>
        <dbReference type="Proteomes" id="UP000259465"/>
    </source>
</evidence>
<evidence type="ECO:0000256" key="13">
    <source>
        <dbReference type="SAM" id="Phobius"/>
    </source>
</evidence>
<comment type="cofactor">
    <cofactor evidence="1">
        <name>heme b</name>
        <dbReference type="ChEBI" id="CHEBI:60344"/>
    </cofactor>
</comment>
<evidence type="ECO:0000256" key="7">
    <source>
        <dbReference type="ARBA" id="ARBA00022723"/>
    </source>
</evidence>
<evidence type="ECO:0000256" key="3">
    <source>
        <dbReference type="ARBA" id="ARBA00022448"/>
    </source>
</evidence>
<protein>
    <submittedName>
        <fullName evidence="15">Cytochrome b</fullName>
    </submittedName>
</protein>
<evidence type="ECO:0000256" key="10">
    <source>
        <dbReference type="ARBA" id="ARBA00023004"/>
    </source>
</evidence>
<evidence type="ECO:0000313" key="15">
    <source>
        <dbReference type="EMBL" id="AXT47202.1"/>
    </source>
</evidence>
<feature type="transmembrane region" description="Helical" evidence="13">
    <location>
        <begin position="149"/>
        <end position="168"/>
    </location>
</feature>
<evidence type="ECO:0000256" key="5">
    <source>
        <dbReference type="ARBA" id="ARBA00022617"/>
    </source>
</evidence>
<dbReference type="GO" id="GO:0022904">
    <property type="term" value="P:respiratory electron transport chain"/>
    <property type="evidence" value="ECO:0007669"/>
    <property type="project" value="InterPro"/>
</dbReference>
<dbReference type="InterPro" id="IPR016174">
    <property type="entry name" value="Di-haem_cyt_TM"/>
</dbReference>
<dbReference type="RefSeq" id="WP_118268011.1">
    <property type="nucleotide sequence ID" value="NZ_CP031968.1"/>
</dbReference>
<evidence type="ECO:0000256" key="2">
    <source>
        <dbReference type="ARBA" id="ARBA00004651"/>
    </source>
</evidence>
<evidence type="ECO:0000256" key="6">
    <source>
        <dbReference type="ARBA" id="ARBA00022692"/>
    </source>
</evidence>
<name>A0AAD0W9A0_9NEIS</name>
<keyword evidence="8" id="KW-0249">Electron transport</keyword>
<keyword evidence="10" id="KW-0408">Iron</keyword>
<dbReference type="GO" id="GO:0020037">
    <property type="term" value="F:heme binding"/>
    <property type="evidence" value="ECO:0007669"/>
    <property type="project" value="TreeGrafter"/>
</dbReference>
<evidence type="ECO:0000256" key="4">
    <source>
        <dbReference type="ARBA" id="ARBA00022475"/>
    </source>
</evidence>
<feature type="domain" description="Cytochrome b561 bacterial/Ni-hydrogenase" evidence="14">
    <location>
        <begin position="8"/>
        <end position="178"/>
    </location>
</feature>
<keyword evidence="3" id="KW-0813">Transport</keyword>
<evidence type="ECO:0000256" key="9">
    <source>
        <dbReference type="ARBA" id="ARBA00022989"/>
    </source>
</evidence>